<feature type="region of interest" description="Disordered" evidence="1">
    <location>
        <begin position="64"/>
        <end position="83"/>
    </location>
</feature>
<dbReference type="EMBL" id="JGYX01000004">
    <property type="protein sequence ID" value="KFI60694.1"/>
    <property type="molecule type" value="Genomic_DNA"/>
</dbReference>
<dbReference type="OrthoDB" id="3418622at2"/>
<evidence type="ECO:0000256" key="1">
    <source>
        <dbReference type="SAM" id="MobiDB-lite"/>
    </source>
</evidence>
<organism evidence="2 3">
    <name type="scientific">Bifidobacterium pullorum subsp. gallinarum</name>
    <dbReference type="NCBI Taxonomy" id="78344"/>
    <lineage>
        <taxon>Bacteria</taxon>
        <taxon>Bacillati</taxon>
        <taxon>Actinomycetota</taxon>
        <taxon>Actinomycetes</taxon>
        <taxon>Bifidobacteriales</taxon>
        <taxon>Bifidobacteriaceae</taxon>
        <taxon>Bifidobacterium</taxon>
    </lineage>
</organism>
<dbReference type="RefSeq" id="WP_033507691.1">
    <property type="nucleotide sequence ID" value="NZ_JGYX01000004.1"/>
</dbReference>
<keyword evidence="3" id="KW-1185">Reference proteome</keyword>
<reference evidence="2 3" key="1">
    <citation type="submission" date="2014-03" db="EMBL/GenBank/DDBJ databases">
        <title>Genomics of Bifidobacteria.</title>
        <authorList>
            <person name="Ventura M."/>
            <person name="Milani C."/>
            <person name="Lugli G.A."/>
        </authorList>
    </citation>
    <scope>NUCLEOTIDE SEQUENCE [LARGE SCALE GENOMIC DNA]</scope>
    <source>
        <strain evidence="2 3">LMG 11586</strain>
    </source>
</reference>
<dbReference type="Proteomes" id="UP000029046">
    <property type="component" value="Unassembled WGS sequence"/>
</dbReference>
<accession>A0A087APJ4</accession>
<protein>
    <submittedName>
        <fullName evidence="2">Uncharacterized protein</fullName>
    </submittedName>
</protein>
<dbReference type="AlphaFoldDB" id="A0A087APJ4"/>
<sequence length="93" mass="10482">MYLRSARNKAAYFDSLSTVSEQKRRVINASPYLLSGVDRSFAPGWFNASALRAISRERQAILEQRSDEENGFGDTPNNPTVDKAGLEYNLFFS</sequence>
<evidence type="ECO:0000313" key="3">
    <source>
        <dbReference type="Proteomes" id="UP000029046"/>
    </source>
</evidence>
<evidence type="ECO:0000313" key="2">
    <source>
        <dbReference type="EMBL" id="KFI60694.1"/>
    </source>
</evidence>
<proteinExistence type="predicted"/>
<comment type="caution">
    <text evidence="2">The sequence shown here is derived from an EMBL/GenBank/DDBJ whole genome shotgun (WGS) entry which is preliminary data.</text>
</comment>
<gene>
    <name evidence="2" type="ORF">BIGA_1451</name>
</gene>
<name>A0A087APJ4_9BIFI</name>